<protein>
    <recommendedName>
        <fullName evidence="4">MotA/TolQ/ExbB proton channel domain-containing protein</fullName>
    </recommendedName>
</protein>
<evidence type="ECO:0000313" key="3">
    <source>
        <dbReference type="Proteomes" id="UP001549363"/>
    </source>
</evidence>
<comment type="caution">
    <text evidence="2">The sequence shown here is derived from an EMBL/GenBank/DDBJ whole genome shotgun (WGS) entry which is preliminary data.</text>
</comment>
<dbReference type="RefSeq" id="WP_354472706.1">
    <property type="nucleotide sequence ID" value="NZ_JBEPSB010000024.1"/>
</dbReference>
<feature type="transmembrane region" description="Helical" evidence="1">
    <location>
        <begin position="209"/>
        <end position="230"/>
    </location>
</feature>
<name>A0ABV2PP52_9BACI</name>
<gene>
    <name evidence="2" type="ORF">ABIA69_003921</name>
</gene>
<keyword evidence="1" id="KW-0812">Transmembrane</keyword>
<keyword evidence="3" id="KW-1185">Reference proteome</keyword>
<accession>A0ABV2PP52</accession>
<evidence type="ECO:0000313" key="2">
    <source>
        <dbReference type="EMBL" id="MET4562730.1"/>
    </source>
</evidence>
<reference evidence="2 3" key="1">
    <citation type="submission" date="2024-06" db="EMBL/GenBank/DDBJ databases">
        <title>Sorghum-associated microbial communities from plants grown in Nebraska, USA.</title>
        <authorList>
            <person name="Schachtman D."/>
        </authorList>
    </citation>
    <scope>NUCLEOTIDE SEQUENCE [LARGE SCALE GENOMIC DNA]</scope>
    <source>
        <strain evidence="2 3">736</strain>
    </source>
</reference>
<feature type="transmembrane region" description="Helical" evidence="1">
    <location>
        <begin position="17"/>
        <end position="36"/>
    </location>
</feature>
<evidence type="ECO:0000256" key="1">
    <source>
        <dbReference type="SAM" id="Phobius"/>
    </source>
</evidence>
<dbReference type="EMBL" id="JBEPSB010000024">
    <property type="protein sequence ID" value="MET4562730.1"/>
    <property type="molecule type" value="Genomic_DNA"/>
</dbReference>
<dbReference type="Proteomes" id="UP001549363">
    <property type="component" value="Unassembled WGS sequence"/>
</dbReference>
<evidence type="ECO:0008006" key="4">
    <source>
        <dbReference type="Google" id="ProtNLM"/>
    </source>
</evidence>
<feature type="transmembrane region" description="Helical" evidence="1">
    <location>
        <begin position="162"/>
        <end position="182"/>
    </location>
</feature>
<keyword evidence="1" id="KW-0472">Membrane</keyword>
<proteinExistence type="predicted"/>
<keyword evidence="1" id="KW-1133">Transmembrane helix</keyword>
<feature type="transmembrane region" description="Helical" evidence="1">
    <location>
        <begin position="48"/>
        <end position="71"/>
    </location>
</feature>
<organism evidence="2 3">
    <name type="scientific">Lysinibacillus parviboronicapiens</name>
    <dbReference type="NCBI Taxonomy" id="436516"/>
    <lineage>
        <taxon>Bacteria</taxon>
        <taxon>Bacillati</taxon>
        <taxon>Bacillota</taxon>
        <taxon>Bacilli</taxon>
        <taxon>Bacillales</taxon>
        <taxon>Bacillaceae</taxon>
        <taxon>Lysinibacillus</taxon>
    </lineage>
</organism>
<sequence length="260" mass="31191">MFQRFIAFFRKIFEKRLIWLIIFIIVLTLHLTKGIFFEELANFLGSYFIIYFSFLFYFWLIILVSIIIVFLKYIIEKMDLFIYSQYKESEGNYYKWLGQDMVSEKFLLELFKEDASRNYDDIENIIKIRELIEKKLKGELVNYKLLKNFLEFRQKNNSFRKINVVLFSLSATFFTFILSSVLKPKIVEYFEKGIKLNLDINLIFTNNNYGNLIVFLGIAIAIYLFIASLFSNLTENKRRTNYLISMLDILIKDKESNQTV</sequence>